<sequence length="22" mass="2739">RVLRWWARKDPAAERQDHALYT</sequence>
<proteinExistence type="predicted"/>
<dbReference type="EMBL" id="BAVB01000016">
    <property type="protein sequence ID" value="GAE48567.1"/>
    <property type="molecule type" value="Genomic_DNA"/>
</dbReference>
<evidence type="ECO:0000313" key="2">
    <source>
        <dbReference type="Proteomes" id="UP000019143"/>
    </source>
</evidence>
<feature type="non-terminal residue" evidence="1">
    <location>
        <position position="1"/>
    </location>
</feature>
<accession>W4RWT6</accession>
<protein>
    <submittedName>
        <fullName evidence="1">Uncharacterized protein</fullName>
    </submittedName>
</protein>
<comment type="caution">
    <text evidence="1">The sequence shown here is derived from an EMBL/GenBank/DDBJ whole genome shotgun (WGS) entry which is preliminary data.</text>
</comment>
<organism evidence="1 2">
    <name type="scientific">Xanthomonas arboricola pv. pruni str. MAFF 311562</name>
    <dbReference type="NCBI Taxonomy" id="1414836"/>
    <lineage>
        <taxon>Bacteria</taxon>
        <taxon>Pseudomonadati</taxon>
        <taxon>Pseudomonadota</taxon>
        <taxon>Gammaproteobacteria</taxon>
        <taxon>Lysobacterales</taxon>
        <taxon>Lysobacteraceae</taxon>
        <taxon>Xanthomonas</taxon>
    </lineage>
</organism>
<reference evidence="1 2" key="1">
    <citation type="submission" date="2014-01" db="EMBL/GenBank/DDBJ databases">
        <title>Genome sequence and analysis of Xanthomonas arboricola pv. pruni.</title>
        <authorList>
            <person name="Fujikawa T."/>
            <person name="Nakazono-Nagaoka E."/>
        </authorList>
    </citation>
    <scope>NUCLEOTIDE SEQUENCE [LARGE SCALE GENOMIC DNA]</scope>
    <source>
        <strain evidence="2">MAFF 311562</strain>
    </source>
</reference>
<dbReference type="Proteomes" id="UP000019143">
    <property type="component" value="Unassembled WGS sequence"/>
</dbReference>
<dbReference type="AlphaFoldDB" id="W4RWT6"/>
<name>W4RWT6_9XANT</name>
<gene>
    <name evidence="1" type="ORF">XPU_0099</name>
</gene>
<evidence type="ECO:0000313" key="1">
    <source>
        <dbReference type="EMBL" id="GAE48567.1"/>
    </source>
</evidence>